<dbReference type="PANTHER" id="PTHR24559">
    <property type="entry name" value="TRANSPOSON TY3-I GAG-POL POLYPROTEIN"/>
    <property type="match status" value="1"/>
</dbReference>
<reference evidence="1 2" key="1">
    <citation type="journal article" date="2017" name="Genome Biol. Evol.">
        <title>Phytophthora megakarya and P. palmivora, closely related causal agents of cacao black pod rot, underwent increases in genome sizes and gene numbers by different mechanisms.</title>
        <authorList>
            <person name="Ali S.S."/>
            <person name="Shao J."/>
            <person name="Lary D.J."/>
            <person name="Kronmiller B."/>
            <person name="Shen D."/>
            <person name="Strem M.D."/>
            <person name="Amoako-Attah I."/>
            <person name="Akrofi A.Y."/>
            <person name="Begoude B.A."/>
            <person name="Ten Hoopen G.M."/>
            <person name="Coulibaly K."/>
            <person name="Kebe B.I."/>
            <person name="Melnick R.L."/>
            <person name="Guiltinan M.J."/>
            <person name="Tyler B.M."/>
            <person name="Meinhardt L.W."/>
            <person name="Bailey B.A."/>
        </authorList>
    </citation>
    <scope>NUCLEOTIDE SEQUENCE [LARGE SCALE GENOMIC DNA]</scope>
    <source>
        <strain evidence="2">sbr112.9</strain>
    </source>
</reference>
<protein>
    <submittedName>
        <fullName evidence="1">Reverse transcriptase</fullName>
    </submittedName>
</protein>
<dbReference type="SUPFAM" id="SSF56672">
    <property type="entry name" value="DNA/RNA polymerases"/>
    <property type="match status" value="1"/>
</dbReference>
<dbReference type="InterPro" id="IPR043128">
    <property type="entry name" value="Rev_trsase/Diguanyl_cyclase"/>
</dbReference>
<name>A0A2P4XWA6_9STRA</name>
<dbReference type="GO" id="GO:0003964">
    <property type="term" value="F:RNA-directed DNA polymerase activity"/>
    <property type="evidence" value="ECO:0007669"/>
    <property type="project" value="UniProtKB-KW"/>
</dbReference>
<dbReference type="Gene3D" id="3.30.70.270">
    <property type="match status" value="1"/>
</dbReference>
<keyword evidence="2" id="KW-1185">Reference proteome</keyword>
<keyword evidence="1" id="KW-0548">Nucleotidyltransferase</keyword>
<dbReference type="OrthoDB" id="420169at2759"/>
<accession>A0A2P4XWA6</accession>
<gene>
    <name evidence="1" type="ORF">PHPALM_13845</name>
</gene>
<evidence type="ECO:0000313" key="1">
    <source>
        <dbReference type="EMBL" id="POM69837.1"/>
    </source>
</evidence>
<dbReference type="InterPro" id="IPR053134">
    <property type="entry name" value="RNA-dir_DNA_polymerase"/>
</dbReference>
<sequence length="227" mass="25549">MTSIPAMSLNSFAENRATESALSLKTKKQRFEEQKHKDVFPDEISEELPQDKGIQHEIDLVPGTKYCVTRQWPLPREYVKAIDDFFESCRNAGQVRKSKSPLSTLTFSIKMPQGGWRIVHAYNKLNDATVPAQTPIPRGNAIIDSMAKSTIYYAVDLHVGFYQILMRESDIALTARHAIRVTRNAARAEEFPSGVQQMGDAFVTLEARGCNRENRHRDAQSAPPEVG</sequence>
<dbReference type="InterPro" id="IPR043502">
    <property type="entry name" value="DNA/RNA_pol_sf"/>
</dbReference>
<dbReference type="PANTHER" id="PTHR24559:SF444">
    <property type="entry name" value="REVERSE TRANSCRIPTASE DOMAIN-CONTAINING PROTEIN"/>
    <property type="match status" value="1"/>
</dbReference>
<dbReference type="EMBL" id="NCKW01007817">
    <property type="protein sequence ID" value="POM69837.1"/>
    <property type="molecule type" value="Genomic_DNA"/>
</dbReference>
<keyword evidence="1" id="KW-0808">Transferase</keyword>
<dbReference type="AlphaFoldDB" id="A0A2P4XWA6"/>
<comment type="caution">
    <text evidence="1">The sequence shown here is derived from an EMBL/GenBank/DDBJ whole genome shotgun (WGS) entry which is preliminary data.</text>
</comment>
<keyword evidence="1" id="KW-0695">RNA-directed DNA polymerase</keyword>
<dbReference type="Gene3D" id="3.10.10.10">
    <property type="entry name" value="HIV Type 1 Reverse Transcriptase, subunit A, domain 1"/>
    <property type="match status" value="1"/>
</dbReference>
<dbReference type="Proteomes" id="UP000237271">
    <property type="component" value="Unassembled WGS sequence"/>
</dbReference>
<organism evidence="1 2">
    <name type="scientific">Phytophthora palmivora</name>
    <dbReference type="NCBI Taxonomy" id="4796"/>
    <lineage>
        <taxon>Eukaryota</taxon>
        <taxon>Sar</taxon>
        <taxon>Stramenopiles</taxon>
        <taxon>Oomycota</taxon>
        <taxon>Peronosporomycetes</taxon>
        <taxon>Peronosporales</taxon>
        <taxon>Peronosporaceae</taxon>
        <taxon>Phytophthora</taxon>
    </lineage>
</organism>
<proteinExistence type="predicted"/>
<evidence type="ECO:0000313" key="2">
    <source>
        <dbReference type="Proteomes" id="UP000237271"/>
    </source>
</evidence>